<dbReference type="GO" id="GO:0007165">
    <property type="term" value="P:signal transduction"/>
    <property type="evidence" value="ECO:0007669"/>
    <property type="project" value="InterPro"/>
</dbReference>
<dbReference type="InterPro" id="IPR036034">
    <property type="entry name" value="PDZ_sf"/>
</dbReference>
<feature type="domain" description="PDZ" evidence="3">
    <location>
        <begin position="596"/>
        <end position="682"/>
    </location>
</feature>
<dbReference type="Pfam" id="PF01843">
    <property type="entry name" value="DIL"/>
    <property type="match status" value="1"/>
</dbReference>
<dbReference type="GeneTree" id="ENSGT00940000155237"/>
<evidence type="ECO:0000313" key="7">
    <source>
        <dbReference type="Proteomes" id="UP000005207"/>
    </source>
</evidence>
<feature type="coiled-coil region" evidence="1">
    <location>
        <begin position="996"/>
        <end position="1030"/>
    </location>
</feature>
<dbReference type="GO" id="GO:0032880">
    <property type="term" value="P:regulation of protein localization"/>
    <property type="evidence" value="ECO:0007669"/>
    <property type="project" value="TreeGrafter"/>
</dbReference>
<dbReference type="InterPro" id="IPR002710">
    <property type="entry name" value="Dilute_dom"/>
</dbReference>
<dbReference type="SMART" id="SM01132">
    <property type="entry name" value="DIL"/>
    <property type="match status" value="1"/>
</dbReference>
<dbReference type="InterPro" id="IPR029071">
    <property type="entry name" value="Ubiquitin-like_domsf"/>
</dbReference>
<dbReference type="CDD" id="cd15471">
    <property type="entry name" value="Myo5p-like_CBD_afadin"/>
    <property type="match status" value="1"/>
</dbReference>
<reference evidence="7" key="1">
    <citation type="submission" date="2012-01" db="EMBL/GenBank/DDBJ databases">
        <title>The Genome Sequence of Oreochromis niloticus (Nile Tilapia).</title>
        <authorList>
            <consortium name="Broad Institute Genome Assembly Team"/>
            <consortium name="Broad Institute Sequencing Platform"/>
            <person name="Di Palma F."/>
            <person name="Johnson J."/>
            <person name="Lander E.S."/>
            <person name="Lindblad-Toh K."/>
        </authorList>
    </citation>
    <scope>NUCLEOTIDE SEQUENCE [LARGE SCALE GENOMIC DNA]</scope>
</reference>
<dbReference type="SUPFAM" id="SSF50156">
    <property type="entry name" value="PDZ domain-like"/>
    <property type="match status" value="1"/>
</dbReference>
<reference evidence="6" key="3">
    <citation type="submission" date="2025-09" db="UniProtKB">
        <authorList>
            <consortium name="Ensembl"/>
        </authorList>
    </citation>
    <scope>IDENTIFICATION</scope>
</reference>
<dbReference type="Proteomes" id="UP000005207">
    <property type="component" value="Linkage group LG19"/>
</dbReference>
<keyword evidence="1" id="KW-0175">Coiled coil</keyword>
<evidence type="ECO:0008006" key="8">
    <source>
        <dbReference type="Google" id="ProtNLM"/>
    </source>
</evidence>
<evidence type="ECO:0000256" key="1">
    <source>
        <dbReference type="SAM" id="Coils"/>
    </source>
</evidence>
<dbReference type="InterPro" id="IPR028842">
    <property type="entry name" value="Afadin"/>
</dbReference>
<feature type="domain" description="Dilute" evidence="5">
    <location>
        <begin position="260"/>
        <end position="504"/>
    </location>
</feature>
<evidence type="ECO:0000259" key="3">
    <source>
        <dbReference type="PROSITE" id="PS50106"/>
    </source>
</evidence>
<dbReference type="PANTHER" id="PTHR10398">
    <property type="entry name" value="AFADIN"/>
    <property type="match status" value="1"/>
</dbReference>
<keyword evidence="7" id="KW-1185">Reference proteome</keyword>
<dbReference type="AlphaFoldDB" id="A0A669CLE0"/>
<dbReference type="SUPFAM" id="SSF54236">
    <property type="entry name" value="Ubiquitin-like"/>
    <property type="match status" value="1"/>
</dbReference>
<feature type="domain" description="Ras-associating" evidence="4">
    <location>
        <begin position="1"/>
        <end position="91"/>
    </location>
</feature>
<evidence type="ECO:0000259" key="5">
    <source>
        <dbReference type="PROSITE" id="PS51126"/>
    </source>
</evidence>
<dbReference type="PROSITE" id="PS50200">
    <property type="entry name" value="RA"/>
    <property type="match status" value="1"/>
</dbReference>
<dbReference type="InterPro" id="IPR001478">
    <property type="entry name" value="PDZ"/>
</dbReference>
<dbReference type="GO" id="GO:0005912">
    <property type="term" value="C:adherens junction"/>
    <property type="evidence" value="ECO:0007669"/>
    <property type="project" value="TreeGrafter"/>
</dbReference>
<dbReference type="InterPro" id="IPR000159">
    <property type="entry name" value="RA_dom"/>
</dbReference>
<dbReference type="SMART" id="SM00228">
    <property type="entry name" value="PDZ"/>
    <property type="match status" value="1"/>
</dbReference>
<reference evidence="6" key="2">
    <citation type="submission" date="2025-08" db="UniProtKB">
        <authorList>
            <consortium name="Ensembl"/>
        </authorList>
    </citation>
    <scope>IDENTIFICATION</scope>
</reference>
<dbReference type="CDD" id="cd06789">
    <property type="entry name" value="PDZ_AFDN-like"/>
    <property type="match status" value="1"/>
</dbReference>
<dbReference type="Gene3D" id="2.30.42.10">
    <property type="match status" value="1"/>
</dbReference>
<dbReference type="InParanoid" id="A0A669CLE0"/>
<evidence type="ECO:0000259" key="4">
    <source>
        <dbReference type="PROSITE" id="PS50200"/>
    </source>
</evidence>
<evidence type="ECO:0000313" key="6">
    <source>
        <dbReference type="Ensembl" id="ENSONIP00000048171.1"/>
    </source>
</evidence>
<proteinExistence type="predicted"/>
<dbReference type="SMART" id="SM00314">
    <property type="entry name" value="RA"/>
    <property type="match status" value="1"/>
</dbReference>
<evidence type="ECO:0000256" key="2">
    <source>
        <dbReference type="SAM" id="MobiDB-lite"/>
    </source>
</evidence>
<dbReference type="Pfam" id="PF00595">
    <property type="entry name" value="PDZ"/>
    <property type="match status" value="1"/>
</dbReference>
<dbReference type="Gene3D" id="3.10.20.90">
    <property type="entry name" value="Phosphatidylinositol 3-kinase Catalytic Subunit, Chain A, domain 1"/>
    <property type="match status" value="1"/>
</dbReference>
<name>A0A669CLE0_ORENI</name>
<dbReference type="PROSITE" id="PS51126">
    <property type="entry name" value="DILUTE"/>
    <property type="match status" value="1"/>
</dbReference>
<dbReference type="Pfam" id="PF00788">
    <property type="entry name" value="RA"/>
    <property type="match status" value="1"/>
</dbReference>
<dbReference type="Ensembl" id="ENSONIT00000080265.1">
    <property type="protein sequence ID" value="ENSONIP00000048171.1"/>
    <property type="gene ID" value="ENSONIG00000029786.1"/>
</dbReference>
<accession>A0A669CLE0</accession>
<dbReference type="PANTHER" id="PTHR10398:SF2">
    <property type="entry name" value="AFADIN"/>
    <property type="match status" value="1"/>
</dbReference>
<protein>
    <recommendedName>
        <fullName evidence="8">Afadin, adherens junction formation factor a</fullName>
    </recommendedName>
</protein>
<dbReference type="OMA" id="MRFYFED"/>
<organism evidence="6 7">
    <name type="scientific">Oreochromis niloticus</name>
    <name type="common">Nile tilapia</name>
    <name type="synonym">Tilapia nilotica</name>
    <dbReference type="NCBI Taxonomy" id="8128"/>
    <lineage>
        <taxon>Eukaryota</taxon>
        <taxon>Metazoa</taxon>
        <taxon>Chordata</taxon>
        <taxon>Craniata</taxon>
        <taxon>Vertebrata</taxon>
        <taxon>Euteleostomi</taxon>
        <taxon>Actinopterygii</taxon>
        <taxon>Neopterygii</taxon>
        <taxon>Teleostei</taxon>
        <taxon>Neoteleostei</taxon>
        <taxon>Acanthomorphata</taxon>
        <taxon>Ovalentaria</taxon>
        <taxon>Cichlomorphae</taxon>
        <taxon>Cichliformes</taxon>
        <taxon>Cichlidae</taxon>
        <taxon>African cichlids</taxon>
        <taxon>Pseudocrenilabrinae</taxon>
        <taxon>Oreochromini</taxon>
        <taxon>Oreochromis</taxon>
    </lineage>
</organism>
<dbReference type="PROSITE" id="PS50106">
    <property type="entry name" value="PDZ"/>
    <property type="match status" value="1"/>
</dbReference>
<dbReference type="GO" id="GO:0050839">
    <property type="term" value="F:cell adhesion molecule binding"/>
    <property type="evidence" value="ECO:0007669"/>
    <property type="project" value="TreeGrafter"/>
</dbReference>
<feature type="region of interest" description="Disordered" evidence="2">
    <location>
        <begin position="719"/>
        <end position="740"/>
    </location>
</feature>
<dbReference type="InterPro" id="IPR037977">
    <property type="entry name" value="CBD_Afadin"/>
</dbReference>
<sequence length="1079" mass="121389">MRFYFEDPAEGNVATKCLRVCSNSVTREIIDTLSEKFRPDMKMLTTSYALYEIHNNREECKLDLNERPLVVQLNWNSDNREGRFVLKKDKDSEKEKGGLIQNFKRTLSRKGKKKERNIFTTYLPDYQSHTYRTIRITSSPFKLLSRPAESSLNNDSICLSNLDAQKYCTEKKRPERQAAFAGSLPSSLIMSSCPLLVSFTHLVAEPFLSAVINYTNSSTVHFKLSPAYILYAACRFALQRRYGQDSRPSEHADSVTSISNKMVSMTGKVIQASRQQTIGGALAFWMANSSELLNFLKHDQDLSPLTQQSQLDLSHLVHKAYSCLLQCLQNELRKHLPTFLIDPEQYGSLPAGIEMVLNTLMNTMSLLRRCQVNPALTIQLFSQLFHYISIWLFNQLMSPEASTPGLRSHYWGAALRQRLTTIEAWAERQGLELAADCHLGHIIQATILLTMNKYSMQDAKDIQTTCFKLNSLQLHMLLVGYLYATNEPHIPPDLIDAVVTAAEASADNLIRSEGRDIQLEESLDLHLPFLLPEGGYSCDTVRGIPQGFREFLEPMCQKATVLKPKIGSLLHHITFFSYRSLLFNTPAGHRQPEIMTITLNKPLNSGMGVSIVAAKGAGERNLGIYIKSIVKGGPAEMNGQLTAGDQLLSVDGQSLVGLSQERAAAIMMQTGPIVTLQVAKFAASYHGLEALLRESTPEKTTGDRDHAKPNNKACIKYSTEDHSPSEQLHGGSRRKKEQIMQRNRQLYRSNPNMAGGCSSPVVTFCCRALTAHISYSLSQENLCTDSGGPLLDKSQSKWTQKDQGAKQTENYCTSFPIRSCLSTHDILSDNSSPTNQHQVSRVSCAGVWRTPFSQHSTSTPSIQPIRIDIPLTRAVSHQSNPPLTTFQQSSSSLAVKMSQTLQINGHKQNPQSQASITYACPVSPTKKLLQPSLSSQKFNTHKDQVAKPQVSITPTKHVSFQEPPCQQKKSTGPMKQKDPLEMSDPWKREAQEKLEKQQRLEAVEFLQQEMQELQAKAKRTAEENDRLRKLNLEWQFQKRLQEIQQRGDDEDEDKDLDMMVMIQQLEKSMSQAKVKEKTH</sequence>
<feature type="region of interest" description="Disordered" evidence="2">
    <location>
        <begin position="937"/>
        <end position="980"/>
    </location>
</feature>